<protein>
    <submittedName>
        <fullName evidence="10">PDR/VanB family oxidoreductase</fullName>
    </submittedName>
</protein>
<dbReference type="RefSeq" id="WP_261605804.1">
    <property type="nucleotide sequence ID" value="NZ_JAODOR010000003.1"/>
</dbReference>
<name>A0ABT2P9G8_9MICO</name>
<keyword evidence="6" id="KW-0408">Iron</keyword>
<dbReference type="InterPro" id="IPR001041">
    <property type="entry name" value="2Fe-2S_ferredoxin-type"/>
</dbReference>
<dbReference type="InterPro" id="IPR006058">
    <property type="entry name" value="2Fe2S_fd_BS"/>
</dbReference>
<keyword evidence="4" id="KW-0479">Metal-binding</keyword>
<sequence length="321" mass="33944">MSVPRGDREVEVIALRTAAADIVEIELAARGDAALPAWEPGAHIDLILPTGLVRQYSLAGDPASPTWRIGVLREESGRGGSRWIADRLKPGALLRIAGPRNHFTLPGHAVGDAAPLVFIAGGIGITPILPLAAQARAAGRDVTVHYCGHAGRMPFVEELRGLHGSSLVLHISEERARLDVDAVTAEAASRGAEIIVCGPARLHDAVAQAAEERGVVVHGERFEAEPLSAPMWSGPFEVELALTGVTVTVPTDRSILEVAEEAGALVLSSCTEGTCGTCETPVMDGVVDHRDSILTPAQRQRNDTMYVCVSRAACPRLILEL</sequence>
<keyword evidence="3" id="KW-0001">2Fe-2S</keyword>
<proteinExistence type="predicted"/>
<evidence type="ECO:0000259" key="8">
    <source>
        <dbReference type="PROSITE" id="PS51085"/>
    </source>
</evidence>
<gene>
    <name evidence="10" type="ORF">N4R40_02590</name>
</gene>
<dbReference type="Proteomes" id="UP001300496">
    <property type="component" value="Unassembled WGS sequence"/>
</dbReference>
<dbReference type="PANTHER" id="PTHR47354:SF1">
    <property type="entry name" value="CARNITINE MONOOXYGENASE REDUCTASE SUBUNIT"/>
    <property type="match status" value="1"/>
</dbReference>
<reference evidence="10 11" key="1">
    <citation type="journal article" date="2024" name="Int. J. Syst. Evol. Microbiol.">
        <title>Microbacterium memoriense sp. nov., a member of the Actinomycetota from marine beach sediment of the north coast of Portugal.</title>
        <authorList>
            <person name="Santos J.D.N.D."/>
            <person name="Klimek D."/>
            <person name="Calusinska M."/>
            <person name="Lobo-da-Cunha A."/>
            <person name="Catita J."/>
            <person name="Goncalves H."/>
            <person name="Gonzalez I."/>
            <person name="Lage O.M."/>
        </authorList>
    </citation>
    <scope>NUCLEOTIDE SEQUENCE [LARGE SCALE GENOMIC DNA]</scope>
    <source>
        <strain evidence="10 11">PMIC_1C1B</strain>
    </source>
</reference>
<evidence type="ECO:0000256" key="7">
    <source>
        <dbReference type="ARBA" id="ARBA00023014"/>
    </source>
</evidence>
<dbReference type="PRINTS" id="PR00409">
    <property type="entry name" value="PHDIOXRDTASE"/>
</dbReference>
<evidence type="ECO:0000256" key="2">
    <source>
        <dbReference type="ARBA" id="ARBA00022630"/>
    </source>
</evidence>
<dbReference type="PROSITE" id="PS51085">
    <property type="entry name" value="2FE2S_FER_2"/>
    <property type="match status" value="1"/>
</dbReference>
<dbReference type="Gene3D" id="2.40.30.10">
    <property type="entry name" value="Translation factors"/>
    <property type="match status" value="1"/>
</dbReference>
<keyword evidence="7" id="KW-0411">Iron-sulfur</keyword>
<comment type="caution">
    <text evidence="10">The sequence shown here is derived from an EMBL/GenBank/DDBJ whole genome shotgun (WGS) entry which is preliminary data.</text>
</comment>
<dbReference type="CDD" id="cd06185">
    <property type="entry name" value="PDR_like"/>
    <property type="match status" value="1"/>
</dbReference>
<dbReference type="InterPro" id="IPR039261">
    <property type="entry name" value="FNR_nucleotide-bd"/>
</dbReference>
<evidence type="ECO:0000256" key="1">
    <source>
        <dbReference type="ARBA" id="ARBA00001974"/>
    </source>
</evidence>
<dbReference type="InterPro" id="IPR050415">
    <property type="entry name" value="MRET"/>
</dbReference>
<dbReference type="Gene3D" id="3.10.20.30">
    <property type="match status" value="1"/>
</dbReference>
<keyword evidence="11" id="KW-1185">Reference proteome</keyword>
<feature type="domain" description="2Fe-2S ferredoxin-type" evidence="8">
    <location>
        <begin position="236"/>
        <end position="321"/>
    </location>
</feature>
<dbReference type="InterPro" id="IPR017938">
    <property type="entry name" value="Riboflavin_synthase-like_b-brl"/>
</dbReference>
<evidence type="ECO:0000256" key="6">
    <source>
        <dbReference type="ARBA" id="ARBA00023004"/>
    </source>
</evidence>
<dbReference type="SUPFAM" id="SSF54292">
    <property type="entry name" value="2Fe-2S ferredoxin-like"/>
    <property type="match status" value="1"/>
</dbReference>
<accession>A0ABT2P9G8</accession>
<evidence type="ECO:0000313" key="10">
    <source>
        <dbReference type="EMBL" id="MCT9001257.1"/>
    </source>
</evidence>
<dbReference type="InterPro" id="IPR012675">
    <property type="entry name" value="Beta-grasp_dom_sf"/>
</dbReference>
<dbReference type="InterPro" id="IPR036010">
    <property type="entry name" value="2Fe-2S_ferredoxin-like_sf"/>
</dbReference>
<evidence type="ECO:0000256" key="5">
    <source>
        <dbReference type="ARBA" id="ARBA00023002"/>
    </source>
</evidence>
<dbReference type="SUPFAM" id="SSF63380">
    <property type="entry name" value="Riboflavin synthase domain-like"/>
    <property type="match status" value="1"/>
</dbReference>
<dbReference type="PROSITE" id="PS51384">
    <property type="entry name" value="FAD_FR"/>
    <property type="match status" value="1"/>
</dbReference>
<evidence type="ECO:0000256" key="4">
    <source>
        <dbReference type="ARBA" id="ARBA00022723"/>
    </source>
</evidence>
<evidence type="ECO:0000259" key="9">
    <source>
        <dbReference type="PROSITE" id="PS51384"/>
    </source>
</evidence>
<dbReference type="InterPro" id="IPR017927">
    <property type="entry name" value="FAD-bd_FR_type"/>
</dbReference>
<keyword evidence="2" id="KW-0285">Flavoprotein</keyword>
<dbReference type="PANTHER" id="PTHR47354">
    <property type="entry name" value="NADH OXIDOREDUCTASE HCR"/>
    <property type="match status" value="1"/>
</dbReference>
<dbReference type="SUPFAM" id="SSF52343">
    <property type="entry name" value="Ferredoxin reductase-like, C-terminal NADP-linked domain"/>
    <property type="match status" value="1"/>
</dbReference>
<comment type="cofactor">
    <cofactor evidence="1">
        <name>FAD</name>
        <dbReference type="ChEBI" id="CHEBI:57692"/>
    </cofactor>
</comment>
<organism evidence="10 11">
    <name type="scientific">Microbacterium memoriense</name>
    <dbReference type="NCBI Taxonomy" id="2978350"/>
    <lineage>
        <taxon>Bacteria</taxon>
        <taxon>Bacillati</taxon>
        <taxon>Actinomycetota</taxon>
        <taxon>Actinomycetes</taxon>
        <taxon>Micrococcales</taxon>
        <taxon>Microbacteriaceae</taxon>
        <taxon>Microbacterium</taxon>
    </lineage>
</organism>
<feature type="domain" description="FAD-binding FR-type" evidence="9">
    <location>
        <begin position="5"/>
        <end position="106"/>
    </location>
</feature>
<dbReference type="Gene3D" id="3.40.50.80">
    <property type="entry name" value="Nucleotide-binding domain of ferredoxin-NADP reductase (FNR) module"/>
    <property type="match status" value="1"/>
</dbReference>
<evidence type="ECO:0000256" key="3">
    <source>
        <dbReference type="ARBA" id="ARBA00022714"/>
    </source>
</evidence>
<dbReference type="Pfam" id="PF00111">
    <property type="entry name" value="Fer2"/>
    <property type="match status" value="1"/>
</dbReference>
<dbReference type="PROSITE" id="PS00197">
    <property type="entry name" value="2FE2S_FER_1"/>
    <property type="match status" value="1"/>
</dbReference>
<dbReference type="EMBL" id="JAODOR010000003">
    <property type="protein sequence ID" value="MCT9001257.1"/>
    <property type="molecule type" value="Genomic_DNA"/>
</dbReference>
<dbReference type="CDD" id="cd00207">
    <property type="entry name" value="fer2"/>
    <property type="match status" value="1"/>
</dbReference>
<evidence type="ECO:0000313" key="11">
    <source>
        <dbReference type="Proteomes" id="UP001300496"/>
    </source>
</evidence>
<keyword evidence="5" id="KW-0560">Oxidoreductase</keyword>